<accession>A0A918HUY6</accession>
<evidence type="ECO:0000313" key="2">
    <source>
        <dbReference type="Proteomes" id="UP000636661"/>
    </source>
</evidence>
<sequence>MAPRAGKWQRVPLIPQSRQATETETVPVYSSLMREWKALGRAVPGSPDHEWDVLVTRPVWPSR</sequence>
<gene>
    <name evidence="1" type="ORF">GCM10010274_16230</name>
</gene>
<evidence type="ECO:0000313" key="1">
    <source>
        <dbReference type="EMBL" id="GGU29969.1"/>
    </source>
</evidence>
<dbReference type="Proteomes" id="UP000636661">
    <property type="component" value="Unassembled WGS sequence"/>
</dbReference>
<keyword evidence="2" id="KW-1185">Reference proteome</keyword>
<reference evidence="1" key="1">
    <citation type="journal article" date="2014" name="Int. J. Syst. Evol. Microbiol.">
        <title>Complete genome sequence of Corynebacterium casei LMG S-19264T (=DSM 44701T), isolated from a smear-ripened cheese.</title>
        <authorList>
            <consortium name="US DOE Joint Genome Institute (JGI-PGF)"/>
            <person name="Walter F."/>
            <person name="Albersmeier A."/>
            <person name="Kalinowski J."/>
            <person name="Ruckert C."/>
        </authorList>
    </citation>
    <scope>NUCLEOTIDE SEQUENCE</scope>
    <source>
        <strain evidence="1">JCM 4391</strain>
    </source>
</reference>
<dbReference type="AlphaFoldDB" id="A0A918HUY6"/>
<dbReference type="EMBL" id="BMTP01000003">
    <property type="protein sequence ID" value="GGU29969.1"/>
    <property type="molecule type" value="Genomic_DNA"/>
</dbReference>
<comment type="caution">
    <text evidence="1">The sequence shown here is derived from an EMBL/GenBank/DDBJ whole genome shotgun (WGS) entry which is preliminary data.</text>
</comment>
<proteinExistence type="predicted"/>
<organism evidence="1 2">
    <name type="scientific">Streptomyces lavendofoliae</name>
    <dbReference type="NCBI Taxonomy" id="67314"/>
    <lineage>
        <taxon>Bacteria</taxon>
        <taxon>Bacillati</taxon>
        <taxon>Actinomycetota</taxon>
        <taxon>Actinomycetes</taxon>
        <taxon>Kitasatosporales</taxon>
        <taxon>Streptomycetaceae</taxon>
        <taxon>Streptomyces</taxon>
    </lineage>
</organism>
<protein>
    <submittedName>
        <fullName evidence="1">Uncharacterized protein</fullName>
    </submittedName>
</protein>
<name>A0A918HUY6_9ACTN</name>
<reference evidence="1" key="2">
    <citation type="submission" date="2020-09" db="EMBL/GenBank/DDBJ databases">
        <authorList>
            <person name="Sun Q."/>
            <person name="Ohkuma M."/>
        </authorList>
    </citation>
    <scope>NUCLEOTIDE SEQUENCE</scope>
    <source>
        <strain evidence="1">JCM 4391</strain>
    </source>
</reference>